<dbReference type="GO" id="GO:0005886">
    <property type="term" value="C:plasma membrane"/>
    <property type="evidence" value="ECO:0007669"/>
    <property type="project" value="TreeGrafter"/>
</dbReference>
<evidence type="ECO:0000256" key="6">
    <source>
        <dbReference type="PROSITE-ProRule" id="PRU00169"/>
    </source>
</evidence>
<dbReference type="Pfam" id="PF02518">
    <property type="entry name" value="HATPase_c"/>
    <property type="match status" value="1"/>
</dbReference>
<dbReference type="GO" id="GO:0009927">
    <property type="term" value="F:histidine phosphotransfer kinase activity"/>
    <property type="evidence" value="ECO:0007669"/>
    <property type="project" value="TreeGrafter"/>
</dbReference>
<dbReference type="OrthoDB" id="9764438at2"/>
<dbReference type="InterPro" id="IPR004358">
    <property type="entry name" value="Sig_transdc_His_kin-like_C"/>
</dbReference>
<dbReference type="SMART" id="SM00388">
    <property type="entry name" value="HisKA"/>
    <property type="match status" value="1"/>
</dbReference>
<dbReference type="RefSeq" id="WP_089345516.1">
    <property type="nucleotide sequence ID" value="NZ_CP067130.1"/>
</dbReference>
<keyword evidence="3 6" id="KW-0597">Phosphoprotein</keyword>
<organism evidence="10 11">
    <name type="scientific">Paracoccus seriniphilus</name>
    <dbReference type="NCBI Taxonomy" id="184748"/>
    <lineage>
        <taxon>Bacteria</taxon>
        <taxon>Pseudomonadati</taxon>
        <taxon>Pseudomonadota</taxon>
        <taxon>Alphaproteobacteria</taxon>
        <taxon>Rhodobacterales</taxon>
        <taxon>Paracoccaceae</taxon>
        <taxon>Paracoccus</taxon>
    </lineage>
</organism>
<dbReference type="PANTHER" id="PTHR43047:SF9">
    <property type="entry name" value="HISTIDINE KINASE"/>
    <property type="match status" value="1"/>
</dbReference>
<reference evidence="10 11" key="1">
    <citation type="submission" date="2017-07" db="EMBL/GenBank/DDBJ databases">
        <authorList>
            <person name="Sun Z.S."/>
            <person name="Albrecht U."/>
            <person name="Echele G."/>
            <person name="Lee C.C."/>
        </authorList>
    </citation>
    <scope>NUCLEOTIDE SEQUENCE [LARGE SCALE GENOMIC DNA]</scope>
    <source>
        <strain evidence="10 11">DSM 14827</strain>
    </source>
</reference>
<dbReference type="SUPFAM" id="SSF55874">
    <property type="entry name" value="ATPase domain of HSP90 chaperone/DNA topoisomerase II/histidine kinase"/>
    <property type="match status" value="1"/>
</dbReference>
<dbReference type="PROSITE" id="PS50110">
    <property type="entry name" value="RESPONSE_REGULATORY"/>
    <property type="match status" value="1"/>
</dbReference>
<evidence type="ECO:0000256" key="5">
    <source>
        <dbReference type="ARBA" id="ARBA00022777"/>
    </source>
</evidence>
<dbReference type="PRINTS" id="PR00344">
    <property type="entry name" value="BCTRLSENSOR"/>
</dbReference>
<dbReference type="PROSITE" id="PS50109">
    <property type="entry name" value="HIS_KIN"/>
    <property type="match status" value="1"/>
</dbReference>
<dbReference type="Gene3D" id="3.30.450.20">
    <property type="entry name" value="PAS domain"/>
    <property type="match status" value="1"/>
</dbReference>
<dbReference type="CDD" id="cd00156">
    <property type="entry name" value="REC"/>
    <property type="match status" value="1"/>
</dbReference>
<feature type="domain" description="Response regulatory" evidence="9">
    <location>
        <begin position="629"/>
        <end position="745"/>
    </location>
</feature>
<dbReference type="GO" id="GO:0000155">
    <property type="term" value="F:phosphorelay sensor kinase activity"/>
    <property type="evidence" value="ECO:0007669"/>
    <property type="project" value="InterPro"/>
</dbReference>
<dbReference type="SUPFAM" id="SSF52172">
    <property type="entry name" value="CheY-like"/>
    <property type="match status" value="1"/>
</dbReference>
<proteinExistence type="predicted"/>
<dbReference type="EC" id="2.7.13.3" evidence="2"/>
<dbReference type="Gene3D" id="3.30.565.10">
    <property type="entry name" value="Histidine kinase-like ATPase, C-terminal domain"/>
    <property type="match status" value="1"/>
</dbReference>
<gene>
    <name evidence="10" type="ORF">SAMN05444959_11648</name>
</gene>
<keyword evidence="7" id="KW-0175">Coiled coil</keyword>
<dbReference type="InterPro" id="IPR036097">
    <property type="entry name" value="HisK_dim/P_sf"/>
</dbReference>
<sequence length="750" mass="83807">MSETLVDPDLPPDVQIARLTQITQVLMRRVETQSGVSTDAYSQFERAVRLEDQVRLRTQELERALQMLSESNVALSQANRQIESARRDLTSAIEAVQEGFAIFGDDDVLLLFNARFCAQMPDVRHLLKPGLHFDEYIRIVSHSAMLELPAGVTPRDWATTRTQRHRAEHVIFNLSLKGDRWLQISEHRTANQGTAIVQTDVTDLMRSEREQRERLLDNQGRIIRATLDHLQQGVAIFDAAGALAGWNRRFRHLSHMPATTFDLGSRADRLLDQILLNFRVTGSRGDAKGDAQAEMRLRHWLGGTGPSPHETRPFGFELSHRDHALILDGFAQRLPDDGFVLSLTDVTAERDALRRLARTNEELESRVAARTDELRDALERAERSNASKIRFVAAASHDLLQPLSAAKLYLSAPDADRYSVSNVEKASEALNSVEKIIEALLDISRLDTEEQGVELADLPLGDLLNSLAQSFHPIARSKGLKLRIRPSFAYVRSDALYLQRILQNLISNAIRYSQTGGVLVGVRPRGDKLRIEVWDTGPGIRPENQKVIFEEFRRLHRRASASEGMGLGLAIVDRACARLGHALELRSVPDKGSVFSVTVPLSQHSQHGPQSASEDGHRGLQSLEQKGLVALLVDNDAQLRRALVALLEGWGVTVLDASGPEEAMALIDDLDFVPDLMLIDHQLDDGADGLDLVVLLRRRFGWRPTRIISADRSRQLRERCARLGLHLMSKPIDTGTLHHFLACVSISPQN</sequence>
<feature type="modified residue" description="4-aspartylphosphate" evidence="6">
    <location>
        <position position="680"/>
    </location>
</feature>
<dbReference type="InterPro" id="IPR011006">
    <property type="entry name" value="CheY-like_superfamily"/>
</dbReference>
<dbReference type="CDD" id="cd00075">
    <property type="entry name" value="HATPase"/>
    <property type="match status" value="1"/>
</dbReference>
<keyword evidence="5 10" id="KW-0418">Kinase</keyword>
<evidence type="ECO:0000256" key="2">
    <source>
        <dbReference type="ARBA" id="ARBA00012438"/>
    </source>
</evidence>
<dbReference type="InterPro" id="IPR036890">
    <property type="entry name" value="HATPase_C_sf"/>
</dbReference>
<dbReference type="Proteomes" id="UP000198307">
    <property type="component" value="Unassembled WGS sequence"/>
</dbReference>
<dbReference type="InterPro" id="IPR003594">
    <property type="entry name" value="HATPase_dom"/>
</dbReference>
<dbReference type="InterPro" id="IPR001789">
    <property type="entry name" value="Sig_transdc_resp-reg_receiver"/>
</dbReference>
<dbReference type="SUPFAM" id="SSF47384">
    <property type="entry name" value="Homodimeric domain of signal transducing histidine kinase"/>
    <property type="match status" value="1"/>
</dbReference>
<dbReference type="SMART" id="SM00387">
    <property type="entry name" value="HATPase_c"/>
    <property type="match status" value="1"/>
</dbReference>
<protein>
    <recommendedName>
        <fullName evidence="2">histidine kinase</fullName>
        <ecNumber evidence="2">2.7.13.3</ecNumber>
    </recommendedName>
</protein>
<feature type="domain" description="Histidine kinase" evidence="8">
    <location>
        <begin position="394"/>
        <end position="603"/>
    </location>
</feature>
<dbReference type="EMBL" id="FZQB01000016">
    <property type="protein sequence ID" value="SNT76183.1"/>
    <property type="molecule type" value="Genomic_DNA"/>
</dbReference>
<feature type="coiled-coil region" evidence="7">
    <location>
        <begin position="346"/>
        <end position="380"/>
    </location>
</feature>
<dbReference type="Gene3D" id="3.40.50.2300">
    <property type="match status" value="1"/>
</dbReference>
<dbReference type="AlphaFoldDB" id="A0A239Q1S6"/>
<dbReference type="Pfam" id="PF12860">
    <property type="entry name" value="PAS_7"/>
    <property type="match status" value="2"/>
</dbReference>
<dbReference type="SMART" id="SM00448">
    <property type="entry name" value="REC"/>
    <property type="match status" value="1"/>
</dbReference>
<dbReference type="PANTHER" id="PTHR43047">
    <property type="entry name" value="TWO-COMPONENT HISTIDINE PROTEIN KINASE"/>
    <property type="match status" value="1"/>
</dbReference>
<feature type="coiled-coil region" evidence="7">
    <location>
        <begin position="61"/>
        <end position="95"/>
    </location>
</feature>
<evidence type="ECO:0000256" key="3">
    <source>
        <dbReference type="ARBA" id="ARBA00022553"/>
    </source>
</evidence>
<evidence type="ECO:0000313" key="11">
    <source>
        <dbReference type="Proteomes" id="UP000198307"/>
    </source>
</evidence>
<dbReference type="CDD" id="cd00082">
    <property type="entry name" value="HisKA"/>
    <property type="match status" value="1"/>
</dbReference>
<evidence type="ECO:0000256" key="1">
    <source>
        <dbReference type="ARBA" id="ARBA00000085"/>
    </source>
</evidence>
<evidence type="ECO:0000256" key="4">
    <source>
        <dbReference type="ARBA" id="ARBA00022679"/>
    </source>
</evidence>
<evidence type="ECO:0000259" key="9">
    <source>
        <dbReference type="PROSITE" id="PS50110"/>
    </source>
</evidence>
<keyword evidence="11" id="KW-1185">Reference proteome</keyword>
<accession>A0A239Q1S6</accession>
<comment type="catalytic activity">
    <reaction evidence="1">
        <text>ATP + protein L-histidine = ADP + protein N-phospho-L-histidine.</text>
        <dbReference type="EC" id="2.7.13.3"/>
    </reaction>
</comment>
<dbReference type="FunFam" id="3.30.565.10:FF:000049">
    <property type="entry name" value="Two-component sensor histidine kinase"/>
    <property type="match status" value="1"/>
</dbReference>
<dbReference type="InterPro" id="IPR005467">
    <property type="entry name" value="His_kinase_dom"/>
</dbReference>
<dbReference type="Gene3D" id="1.10.287.130">
    <property type="match status" value="1"/>
</dbReference>
<dbReference type="Pfam" id="PF00072">
    <property type="entry name" value="Response_reg"/>
    <property type="match status" value="1"/>
</dbReference>
<keyword evidence="4" id="KW-0808">Transferase</keyword>
<evidence type="ECO:0000256" key="7">
    <source>
        <dbReference type="SAM" id="Coils"/>
    </source>
</evidence>
<dbReference type="InterPro" id="IPR003661">
    <property type="entry name" value="HisK_dim/P_dom"/>
</dbReference>
<evidence type="ECO:0000313" key="10">
    <source>
        <dbReference type="EMBL" id="SNT76183.1"/>
    </source>
</evidence>
<dbReference type="Pfam" id="PF00512">
    <property type="entry name" value="HisKA"/>
    <property type="match status" value="1"/>
</dbReference>
<name>A0A239Q1S6_9RHOB</name>
<evidence type="ECO:0000259" key="8">
    <source>
        <dbReference type="PROSITE" id="PS50109"/>
    </source>
</evidence>